<dbReference type="SUPFAM" id="SSF103473">
    <property type="entry name" value="MFS general substrate transporter"/>
    <property type="match status" value="1"/>
</dbReference>
<evidence type="ECO:0000256" key="3">
    <source>
        <dbReference type="ARBA" id="ARBA00007520"/>
    </source>
</evidence>
<sequence>MIPPDARLDPKIVTPLLTVVAIDAIGVGVVLPLLPFYAEHFGATPFTIGALVAAFSLAQFIASPWLGRLSDRFGRKPILIASQFGTLASFLLLAAAPNLTLIFAARILDGLTAGNLSIASAYAVDHSTPRTRKQAVGIVSAAIGIGLMIGPALSAALAHISVTAPILGAAVLSALSIVATLVLLPNSERPAKHGQVPSLQHLATQPLTCAIFALLAAFYCAFAMYISQLALYMNARFLWHGLPLGPREVGIAFTFGGVVNIFVQFFAMRRIGRILTDSQLAIAAPALLGTGFVLLGLAHSLPLLAAALICTSFGAAFTRPTLMAALTLTVSSPSQGAVMGANGSLIAINNILGPLLAGFLIERHWFAGWSWAMAILMLLTLLGTLSLIIRRKWPAD</sequence>
<name>A0A1D8UQU5_9PROT</name>
<dbReference type="GO" id="GO:0016020">
    <property type="term" value="C:membrane"/>
    <property type="evidence" value="ECO:0007669"/>
    <property type="project" value="UniProtKB-SubCell"/>
</dbReference>
<evidence type="ECO:0000256" key="1">
    <source>
        <dbReference type="ARBA" id="ARBA00003279"/>
    </source>
</evidence>
<dbReference type="Pfam" id="PF07690">
    <property type="entry name" value="MFS_1"/>
    <property type="match status" value="1"/>
</dbReference>
<dbReference type="InterPro" id="IPR001958">
    <property type="entry name" value="Tet-R_TetA/multi-R_MdtG-like"/>
</dbReference>
<evidence type="ECO:0000256" key="7">
    <source>
        <dbReference type="ARBA" id="ARBA00023136"/>
    </source>
</evidence>
<dbReference type="Proteomes" id="UP000179145">
    <property type="component" value="Chromosome"/>
</dbReference>
<evidence type="ECO:0000256" key="5">
    <source>
        <dbReference type="ARBA" id="ARBA00022692"/>
    </source>
</evidence>
<evidence type="ECO:0000256" key="4">
    <source>
        <dbReference type="ARBA" id="ARBA00022448"/>
    </source>
</evidence>
<accession>A0A1D8UQU5</accession>
<dbReference type="Gene3D" id="1.20.1250.20">
    <property type="entry name" value="MFS general substrate transporter like domains"/>
    <property type="match status" value="1"/>
</dbReference>
<dbReference type="PRINTS" id="PR01035">
    <property type="entry name" value="TCRTETA"/>
</dbReference>
<evidence type="ECO:0000313" key="9">
    <source>
        <dbReference type="Proteomes" id="UP000179145"/>
    </source>
</evidence>
<dbReference type="InterPro" id="IPR005829">
    <property type="entry name" value="Sugar_transporter_CS"/>
</dbReference>
<dbReference type="KEGG" id="kba:A0U89_01360"/>
<dbReference type="InterPro" id="IPR036259">
    <property type="entry name" value="MFS_trans_sf"/>
</dbReference>
<dbReference type="STRING" id="153496.A0U89_01360"/>
<reference evidence="8 9" key="1">
    <citation type="journal article" date="2016" name="Microb. Cell Fact.">
        <title>Dissection of exopolysaccharide biosynthesis in Kozakia baliensis.</title>
        <authorList>
            <person name="Brandt J.U."/>
            <person name="Jakob F."/>
            <person name="Behr J."/>
            <person name="Geissler A.J."/>
            <person name="Vogel R.F."/>
        </authorList>
    </citation>
    <scope>NUCLEOTIDE SEQUENCE [LARGE SCALE GENOMIC DNA]</scope>
    <source>
        <strain evidence="8 9">DSM 14400</strain>
    </source>
</reference>
<evidence type="ECO:0000313" key="8">
    <source>
        <dbReference type="EMBL" id="AOX16004.1"/>
    </source>
</evidence>
<protein>
    <submittedName>
        <fullName evidence="8">Uncharacterized protein</fullName>
    </submittedName>
</protein>
<evidence type="ECO:0000256" key="2">
    <source>
        <dbReference type="ARBA" id="ARBA00004141"/>
    </source>
</evidence>
<dbReference type="PROSITE" id="PS50850">
    <property type="entry name" value="MFS"/>
    <property type="match status" value="1"/>
</dbReference>
<keyword evidence="4" id="KW-0813">Transport</keyword>
<dbReference type="InterPro" id="IPR011701">
    <property type="entry name" value="MFS"/>
</dbReference>
<evidence type="ECO:0000256" key="6">
    <source>
        <dbReference type="ARBA" id="ARBA00022989"/>
    </source>
</evidence>
<dbReference type="PANTHER" id="PTHR23504">
    <property type="entry name" value="MAJOR FACILITATOR SUPERFAMILY DOMAIN-CONTAINING PROTEIN 10"/>
    <property type="match status" value="1"/>
</dbReference>
<dbReference type="eggNOG" id="COG2814">
    <property type="taxonomic scope" value="Bacteria"/>
</dbReference>
<dbReference type="PANTHER" id="PTHR23504:SF15">
    <property type="entry name" value="MAJOR FACILITATOR SUPERFAMILY (MFS) PROFILE DOMAIN-CONTAINING PROTEIN"/>
    <property type="match status" value="1"/>
</dbReference>
<keyword evidence="7" id="KW-0472">Membrane</keyword>
<dbReference type="RefSeq" id="WP_070401839.1">
    <property type="nucleotide sequence ID" value="NZ_BJVW01000004.1"/>
</dbReference>
<keyword evidence="6" id="KW-1133">Transmembrane helix</keyword>
<comment type="similarity">
    <text evidence="3">Belongs to the major facilitator superfamily. TCR/Tet family.</text>
</comment>
<dbReference type="GO" id="GO:0022857">
    <property type="term" value="F:transmembrane transporter activity"/>
    <property type="evidence" value="ECO:0007669"/>
    <property type="project" value="InterPro"/>
</dbReference>
<proteinExistence type="inferred from homology"/>
<dbReference type="OrthoDB" id="9764259at2"/>
<dbReference type="EMBL" id="CP014674">
    <property type="protein sequence ID" value="AOX16004.1"/>
    <property type="molecule type" value="Genomic_DNA"/>
</dbReference>
<dbReference type="InterPro" id="IPR020846">
    <property type="entry name" value="MFS_dom"/>
</dbReference>
<organism evidence="8 9">
    <name type="scientific">Kozakia baliensis</name>
    <dbReference type="NCBI Taxonomy" id="153496"/>
    <lineage>
        <taxon>Bacteria</taxon>
        <taxon>Pseudomonadati</taxon>
        <taxon>Pseudomonadota</taxon>
        <taxon>Alphaproteobacteria</taxon>
        <taxon>Acetobacterales</taxon>
        <taxon>Acetobacteraceae</taxon>
        <taxon>Kozakia</taxon>
    </lineage>
</organism>
<comment type="subcellular location">
    <subcellularLocation>
        <location evidence="2">Membrane</location>
        <topology evidence="2">Multi-pass membrane protein</topology>
    </subcellularLocation>
</comment>
<comment type="function">
    <text evidence="1">Resistance to tetracycline by an active tetracycline efflux. This is an energy-dependent process that decreases the accumulation of the antibiotic in whole cells. This protein functions as a metal-tetracycline/H(+) antiporter.</text>
</comment>
<keyword evidence="9" id="KW-1185">Reference proteome</keyword>
<keyword evidence="5" id="KW-0812">Transmembrane</keyword>
<dbReference type="PROSITE" id="PS00216">
    <property type="entry name" value="SUGAR_TRANSPORT_1"/>
    <property type="match status" value="1"/>
</dbReference>
<dbReference type="CDD" id="cd17330">
    <property type="entry name" value="MFS_SLC46_TetA_like"/>
    <property type="match status" value="1"/>
</dbReference>
<gene>
    <name evidence="8" type="ORF">A0U89_01360</name>
</gene>
<dbReference type="AlphaFoldDB" id="A0A1D8UQU5"/>